<evidence type="ECO:0000313" key="1">
    <source>
        <dbReference type="Ensembl" id="ENSHHUP00000034974.1"/>
    </source>
</evidence>
<sequence length="78" mass="8883">MRPKWSNFRALCADDSLCQIIKDEKFPTHRFNTHTESVAAGMAFPLLSFRTLPCLFHRFPFVAVSIGFAVNKQVSSHL</sequence>
<dbReference type="Ensembl" id="ENSHHUT00000036377.1">
    <property type="protein sequence ID" value="ENSHHUP00000034974.1"/>
    <property type="gene ID" value="ENSHHUG00000022016.1"/>
</dbReference>
<reference evidence="1" key="3">
    <citation type="submission" date="2025-09" db="UniProtKB">
        <authorList>
            <consortium name="Ensembl"/>
        </authorList>
    </citation>
    <scope>IDENTIFICATION</scope>
</reference>
<reference evidence="2" key="1">
    <citation type="submission" date="2018-06" db="EMBL/GenBank/DDBJ databases">
        <title>Genome assembly of Danube salmon.</title>
        <authorList>
            <person name="Macqueen D.J."/>
            <person name="Gundappa M.K."/>
        </authorList>
    </citation>
    <scope>NUCLEOTIDE SEQUENCE [LARGE SCALE GENOMIC DNA]</scope>
</reference>
<dbReference type="Proteomes" id="UP000314982">
    <property type="component" value="Unassembled WGS sequence"/>
</dbReference>
<dbReference type="AlphaFoldDB" id="A0A4W5MAU9"/>
<organism evidence="1 2">
    <name type="scientific">Hucho hucho</name>
    <name type="common">huchen</name>
    <dbReference type="NCBI Taxonomy" id="62062"/>
    <lineage>
        <taxon>Eukaryota</taxon>
        <taxon>Metazoa</taxon>
        <taxon>Chordata</taxon>
        <taxon>Craniata</taxon>
        <taxon>Vertebrata</taxon>
        <taxon>Euteleostomi</taxon>
        <taxon>Actinopterygii</taxon>
        <taxon>Neopterygii</taxon>
        <taxon>Teleostei</taxon>
        <taxon>Protacanthopterygii</taxon>
        <taxon>Salmoniformes</taxon>
        <taxon>Salmonidae</taxon>
        <taxon>Salmoninae</taxon>
        <taxon>Hucho</taxon>
    </lineage>
</organism>
<reference evidence="1" key="2">
    <citation type="submission" date="2025-08" db="UniProtKB">
        <authorList>
            <consortium name="Ensembl"/>
        </authorList>
    </citation>
    <scope>IDENTIFICATION</scope>
</reference>
<keyword evidence="2" id="KW-1185">Reference proteome</keyword>
<protein>
    <submittedName>
        <fullName evidence="1">Uncharacterized protein</fullName>
    </submittedName>
</protein>
<proteinExistence type="predicted"/>
<evidence type="ECO:0000313" key="2">
    <source>
        <dbReference type="Proteomes" id="UP000314982"/>
    </source>
</evidence>
<accession>A0A4W5MAU9</accession>
<name>A0A4W5MAU9_9TELE</name>